<accession>A0A9P6B9P1</accession>
<dbReference type="Pfam" id="PF01636">
    <property type="entry name" value="APH"/>
    <property type="match status" value="1"/>
</dbReference>
<dbReference type="Gene3D" id="3.90.1200.10">
    <property type="match status" value="1"/>
</dbReference>
<sequence length="178" mass="20841">MDFVARHTAVPVPKVYDLFSGRLHGSKDVLHLVMEYVPGVELERLWGRMEEEDRLEIVQQLRGYISELRRLKPPRPGAVESVYSRPCQQQTIRSEPFGPFPSVKEFQRFLELERTAVREYTTTFTHGDIAPRNIIVRGNKIVAILDWESAGWYPEYWEYTRTVAPMVCRQFIRTSVPE</sequence>
<evidence type="ECO:0000313" key="3">
    <source>
        <dbReference type="Proteomes" id="UP000886523"/>
    </source>
</evidence>
<dbReference type="InterPro" id="IPR002575">
    <property type="entry name" value="Aminoglycoside_PTrfase"/>
</dbReference>
<gene>
    <name evidence="2" type="ORF">BS47DRAFT_1375256</name>
</gene>
<evidence type="ECO:0000313" key="2">
    <source>
        <dbReference type="EMBL" id="KAF9518791.1"/>
    </source>
</evidence>
<keyword evidence="3" id="KW-1185">Reference proteome</keyword>
<dbReference type="PANTHER" id="PTHR21310:SF58">
    <property type="entry name" value="AMINOGLYCOSIDE PHOSPHOTRANSFERASE DOMAIN-CONTAINING PROTEIN"/>
    <property type="match status" value="1"/>
</dbReference>
<evidence type="ECO:0000259" key="1">
    <source>
        <dbReference type="Pfam" id="PF01636"/>
    </source>
</evidence>
<name>A0A9P6B9P1_9AGAM</name>
<dbReference type="AlphaFoldDB" id="A0A9P6B9P1"/>
<protein>
    <recommendedName>
        <fullName evidence="1">Aminoglycoside phosphotransferase domain-containing protein</fullName>
    </recommendedName>
</protein>
<dbReference type="SUPFAM" id="SSF56112">
    <property type="entry name" value="Protein kinase-like (PK-like)"/>
    <property type="match status" value="1"/>
</dbReference>
<dbReference type="CDD" id="cd05120">
    <property type="entry name" value="APH_ChoK_like"/>
    <property type="match status" value="1"/>
</dbReference>
<dbReference type="EMBL" id="MU128922">
    <property type="protein sequence ID" value="KAF9518791.1"/>
    <property type="molecule type" value="Genomic_DNA"/>
</dbReference>
<dbReference type="OrthoDB" id="8300194at2759"/>
<proteinExistence type="predicted"/>
<dbReference type="PANTHER" id="PTHR21310">
    <property type="entry name" value="AMINOGLYCOSIDE PHOSPHOTRANSFERASE-RELATED-RELATED"/>
    <property type="match status" value="1"/>
</dbReference>
<comment type="caution">
    <text evidence="2">The sequence shown here is derived from an EMBL/GenBank/DDBJ whole genome shotgun (WGS) entry which is preliminary data.</text>
</comment>
<dbReference type="InterPro" id="IPR051678">
    <property type="entry name" value="AGP_Transferase"/>
</dbReference>
<dbReference type="Proteomes" id="UP000886523">
    <property type="component" value="Unassembled WGS sequence"/>
</dbReference>
<organism evidence="2 3">
    <name type="scientific">Hydnum rufescens UP504</name>
    <dbReference type="NCBI Taxonomy" id="1448309"/>
    <lineage>
        <taxon>Eukaryota</taxon>
        <taxon>Fungi</taxon>
        <taxon>Dikarya</taxon>
        <taxon>Basidiomycota</taxon>
        <taxon>Agaricomycotina</taxon>
        <taxon>Agaricomycetes</taxon>
        <taxon>Cantharellales</taxon>
        <taxon>Hydnaceae</taxon>
        <taxon>Hydnum</taxon>
    </lineage>
</organism>
<feature type="domain" description="Aminoglycoside phosphotransferase" evidence="1">
    <location>
        <begin position="1"/>
        <end position="163"/>
    </location>
</feature>
<dbReference type="InterPro" id="IPR011009">
    <property type="entry name" value="Kinase-like_dom_sf"/>
</dbReference>
<reference evidence="2" key="1">
    <citation type="journal article" date="2020" name="Nat. Commun.">
        <title>Large-scale genome sequencing of mycorrhizal fungi provides insights into the early evolution of symbiotic traits.</title>
        <authorList>
            <person name="Miyauchi S."/>
            <person name="Kiss E."/>
            <person name="Kuo A."/>
            <person name="Drula E."/>
            <person name="Kohler A."/>
            <person name="Sanchez-Garcia M."/>
            <person name="Morin E."/>
            <person name="Andreopoulos B."/>
            <person name="Barry K.W."/>
            <person name="Bonito G."/>
            <person name="Buee M."/>
            <person name="Carver A."/>
            <person name="Chen C."/>
            <person name="Cichocki N."/>
            <person name="Clum A."/>
            <person name="Culley D."/>
            <person name="Crous P.W."/>
            <person name="Fauchery L."/>
            <person name="Girlanda M."/>
            <person name="Hayes R.D."/>
            <person name="Keri Z."/>
            <person name="LaButti K."/>
            <person name="Lipzen A."/>
            <person name="Lombard V."/>
            <person name="Magnuson J."/>
            <person name="Maillard F."/>
            <person name="Murat C."/>
            <person name="Nolan M."/>
            <person name="Ohm R.A."/>
            <person name="Pangilinan J."/>
            <person name="Pereira M.F."/>
            <person name="Perotto S."/>
            <person name="Peter M."/>
            <person name="Pfister S."/>
            <person name="Riley R."/>
            <person name="Sitrit Y."/>
            <person name="Stielow J.B."/>
            <person name="Szollosi G."/>
            <person name="Zifcakova L."/>
            <person name="Stursova M."/>
            <person name="Spatafora J.W."/>
            <person name="Tedersoo L."/>
            <person name="Vaario L.M."/>
            <person name="Yamada A."/>
            <person name="Yan M."/>
            <person name="Wang P."/>
            <person name="Xu J."/>
            <person name="Bruns T."/>
            <person name="Baldrian P."/>
            <person name="Vilgalys R."/>
            <person name="Dunand C."/>
            <person name="Henrissat B."/>
            <person name="Grigoriev I.V."/>
            <person name="Hibbett D."/>
            <person name="Nagy L.G."/>
            <person name="Martin F.M."/>
        </authorList>
    </citation>
    <scope>NUCLEOTIDE SEQUENCE</scope>
    <source>
        <strain evidence="2">UP504</strain>
    </source>
</reference>